<comment type="caution">
    <text evidence="3">The sequence shown here is derived from an EMBL/GenBank/DDBJ whole genome shotgun (WGS) entry which is preliminary data.</text>
</comment>
<dbReference type="STRING" id="1392250.A0A2I2GRH9"/>
<evidence type="ECO:0000313" key="4">
    <source>
        <dbReference type="Proteomes" id="UP000234275"/>
    </source>
</evidence>
<sequence length="362" mass="39909">MEANHRKKLSRTDYTVGWICALSIELAASSGMLDEVHQDLDLAPGDKNMYTLGEICGHNIAMACLPAGNMGITPAATVAANMLRSFPKIRFGLMVGIGGGAPARRAHPSEDIRLGDVVVGIPQGNLGGVVKYDRGKVVANGEFQHMGLLNMPPTALTNAVSKLKGKHELNKNAIARNVTAMIDKVKQSEDANPDFEELYQRPDDKYDRLFKADYEHNEEGEQESSEETEEEEDGDDEIPLPCRGCDAARLVARKPRNHPGPVIHYGTIASADQVMRHGVTRNKIRKKFGVLCFEMEAAGLMNDFPCLVVRGICDYADTHKHKIWQRYAAATAAAYTKELLEVVLKEDIEKIEDAIRVLERGE</sequence>
<dbReference type="EMBL" id="MSFO01000001">
    <property type="protein sequence ID" value="PLB55487.1"/>
    <property type="molecule type" value="Genomic_DNA"/>
</dbReference>
<dbReference type="GO" id="GO:0003824">
    <property type="term" value="F:catalytic activity"/>
    <property type="evidence" value="ECO:0007669"/>
    <property type="project" value="InterPro"/>
</dbReference>
<dbReference type="VEuPathDB" id="FungiDB:P170DRAFT_452845"/>
<dbReference type="Pfam" id="PF01048">
    <property type="entry name" value="PNP_UDP_1"/>
    <property type="match status" value="1"/>
</dbReference>
<dbReference type="PANTHER" id="PTHR46082:SF11">
    <property type="entry name" value="AAA+ ATPASE DOMAIN-CONTAINING PROTEIN-RELATED"/>
    <property type="match status" value="1"/>
</dbReference>
<evidence type="ECO:0000256" key="1">
    <source>
        <dbReference type="SAM" id="MobiDB-lite"/>
    </source>
</evidence>
<dbReference type="InterPro" id="IPR053137">
    <property type="entry name" value="NLR-like"/>
</dbReference>
<name>A0A2I2GRH9_9EURO</name>
<dbReference type="InterPro" id="IPR035994">
    <property type="entry name" value="Nucleoside_phosphorylase_sf"/>
</dbReference>
<dbReference type="AlphaFoldDB" id="A0A2I2GRH9"/>
<feature type="region of interest" description="Disordered" evidence="1">
    <location>
        <begin position="216"/>
        <end position="241"/>
    </location>
</feature>
<proteinExistence type="predicted"/>
<dbReference type="Gene3D" id="3.40.50.1580">
    <property type="entry name" value="Nucleoside phosphorylase domain"/>
    <property type="match status" value="1"/>
</dbReference>
<keyword evidence="4" id="KW-1185">Reference proteome</keyword>
<feature type="domain" description="Nucleoside phosphorylase" evidence="2">
    <location>
        <begin position="241"/>
        <end position="336"/>
    </location>
</feature>
<dbReference type="RefSeq" id="XP_024710789.1">
    <property type="nucleotide sequence ID" value="XM_024851307.1"/>
</dbReference>
<protein>
    <submittedName>
        <fullName evidence="3">Purine and uridine phosphorylase</fullName>
    </submittedName>
</protein>
<evidence type="ECO:0000259" key="2">
    <source>
        <dbReference type="Pfam" id="PF01048"/>
    </source>
</evidence>
<reference evidence="3 4" key="1">
    <citation type="submission" date="2016-12" db="EMBL/GenBank/DDBJ databases">
        <title>The genomes of Aspergillus section Nigri reveals drivers in fungal speciation.</title>
        <authorList>
            <consortium name="DOE Joint Genome Institute"/>
            <person name="Vesth T.C."/>
            <person name="Nybo J."/>
            <person name="Theobald S."/>
            <person name="Brandl J."/>
            <person name="Frisvad J.C."/>
            <person name="Nielsen K.F."/>
            <person name="Lyhne E.K."/>
            <person name="Kogle M.E."/>
            <person name="Kuo A."/>
            <person name="Riley R."/>
            <person name="Clum A."/>
            <person name="Nolan M."/>
            <person name="Lipzen A."/>
            <person name="Salamov A."/>
            <person name="Henrissat B."/>
            <person name="Wiebenga A."/>
            <person name="De Vries R.P."/>
            <person name="Grigoriev I.V."/>
            <person name="Mortensen U.H."/>
            <person name="Andersen M.R."/>
            <person name="Baker S.E."/>
        </authorList>
    </citation>
    <scope>NUCLEOTIDE SEQUENCE [LARGE SCALE GENOMIC DNA]</scope>
    <source>
        <strain evidence="3 4">IBT 23096</strain>
    </source>
</reference>
<organism evidence="3 4">
    <name type="scientific">Aspergillus steynii IBT 23096</name>
    <dbReference type="NCBI Taxonomy" id="1392250"/>
    <lineage>
        <taxon>Eukaryota</taxon>
        <taxon>Fungi</taxon>
        <taxon>Dikarya</taxon>
        <taxon>Ascomycota</taxon>
        <taxon>Pezizomycotina</taxon>
        <taxon>Eurotiomycetes</taxon>
        <taxon>Eurotiomycetidae</taxon>
        <taxon>Eurotiales</taxon>
        <taxon>Aspergillaceae</taxon>
        <taxon>Aspergillus</taxon>
        <taxon>Aspergillus subgen. Circumdati</taxon>
    </lineage>
</organism>
<dbReference type="PANTHER" id="PTHR46082">
    <property type="entry name" value="ATP/GTP-BINDING PROTEIN-RELATED"/>
    <property type="match status" value="1"/>
</dbReference>
<dbReference type="SUPFAM" id="SSF53167">
    <property type="entry name" value="Purine and uridine phosphorylases"/>
    <property type="match status" value="1"/>
</dbReference>
<accession>A0A2I2GRH9</accession>
<dbReference type="InterPro" id="IPR000845">
    <property type="entry name" value="Nucleoside_phosphorylase_d"/>
</dbReference>
<evidence type="ECO:0000313" key="3">
    <source>
        <dbReference type="EMBL" id="PLB55487.1"/>
    </source>
</evidence>
<dbReference type="Proteomes" id="UP000234275">
    <property type="component" value="Unassembled WGS sequence"/>
</dbReference>
<dbReference type="GeneID" id="36559006"/>
<dbReference type="GO" id="GO:0009116">
    <property type="term" value="P:nucleoside metabolic process"/>
    <property type="evidence" value="ECO:0007669"/>
    <property type="project" value="InterPro"/>
</dbReference>
<gene>
    <name evidence="3" type="ORF">P170DRAFT_452845</name>
</gene>
<dbReference type="OrthoDB" id="1577640at2759"/>
<feature type="compositionally biased region" description="Acidic residues" evidence="1">
    <location>
        <begin position="220"/>
        <end position="238"/>
    </location>
</feature>